<organism evidence="3 4">
    <name type="scientific">Daphnia pulex</name>
    <name type="common">Water flea</name>
    <dbReference type="NCBI Taxonomy" id="6669"/>
    <lineage>
        <taxon>Eukaryota</taxon>
        <taxon>Metazoa</taxon>
        <taxon>Ecdysozoa</taxon>
        <taxon>Arthropoda</taxon>
        <taxon>Crustacea</taxon>
        <taxon>Branchiopoda</taxon>
        <taxon>Diplostraca</taxon>
        <taxon>Cladocera</taxon>
        <taxon>Anomopoda</taxon>
        <taxon>Daphniidae</taxon>
        <taxon>Daphnia</taxon>
    </lineage>
</organism>
<protein>
    <recommendedName>
        <fullName evidence="1">Rho-GAP domain-containing protein</fullName>
    </recommendedName>
</protein>
<feature type="domain" description="Rho-GAP" evidence="1">
    <location>
        <begin position="18"/>
        <end position="195"/>
    </location>
</feature>
<dbReference type="InterPro" id="IPR000198">
    <property type="entry name" value="RhoGAP_dom"/>
</dbReference>
<evidence type="ECO:0000313" key="2">
    <source>
        <dbReference type="EMBL" id="EFX68347.1"/>
    </source>
</evidence>
<evidence type="ECO:0000313" key="3">
    <source>
        <dbReference type="EMBL" id="EFX79292.1"/>
    </source>
</evidence>
<dbReference type="EMBL" id="GL732552">
    <property type="protein sequence ID" value="EFX79292.1"/>
    <property type="molecule type" value="Genomic_DNA"/>
</dbReference>
<dbReference type="PANTHER" id="PTHR23175">
    <property type="entry name" value="PDZ DOMAIN-CONTAINING PROTEIN"/>
    <property type="match status" value="1"/>
</dbReference>
<dbReference type="GO" id="GO:0007165">
    <property type="term" value="P:signal transduction"/>
    <property type="evidence" value="ECO:0007669"/>
    <property type="project" value="InterPro"/>
</dbReference>
<proteinExistence type="predicted"/>
<evidence type="ECO:0000313" key="4">
    <source>
        <dbReference type="Proteomes" id="UP000000305"/>
    </source>
</evidence>
<dbReference type="OMA" id="SATHLIC"/>
<dbReference type="SMART" id="SM00324">
    <property type="entry name" value="RhoGAP"/>
    <property type="match status" value="1"/>
</dbReference>
<dbReference type="FunFam" id="1.10.555.10:FF:000058">
    <property type="entry name" value="GTPase-activating protein pac-1"/>
    <property type="match status" value="1"/>
</dbReference>
<feature type="non-terminal residue" evidence="3">
    <location>
        <position position="195"/>
    </location>
</feature>
<keyword evidence="4" id="KW-1185">Reference proteome</keyword>
<sequence length="195" mass="21420">MIPEGATIGVPLEFCPRSSLSESIPLIVELCVGIVEARGLESVGVYRVPGNSVAVNALSDSLNRGFDGLNQSDPRWNDVNVISSLMKSFFRKLPDPLVTSELYGALIEASKTEPEQVRFNSIKRLVDELPEPHYSTLRYLVGHLSRVAGKSHVNKMEARNLAIVFGPTLIRPGDDSTVTMVTDMSHQCRIVETLI</sequence>
<dbReference type="PANTHER" id="PTHR23175:SF23">
    <property type="entry name" value="PDZ DOMAIN-CONTAINING PROTEIN"/>
    <property type="match status" value="1"/>
</dbReference>
<dbReference type="Proteomes" id="UP000000305">
    <property type="component" value="Unassembled WGS sequence"/>
</dbReference>
<dbReference type="SUPFAM" id="SSF48350">
    <property type="entry name" value="GTPase activation domain, GAP"/>
    <property type="match status" value="1"/>
</dbReference>
<dbReference type="OrthoDB" id="9994905at2759"/>
<name>E9GM28_DAPPU</name>
<dbReference type="KEGG" id="dpx:DAPPUDRAFT_52498"/>
<reference evidence="3 4" key="1">
    <citation type="journal article" date="2011" name="Science">
        <title>The ecoresponsive genome of Daphnia pulex.</title>
        <authorList>
            <person name="Colbourne J.K."/>
            <person name="Pfrender M.E."/>
            <person name="Gilbert D."/>
            <person name="Thomas W.K."/>
            <person name="Tucker A."/>
            <person name="Oakley T.H."/>
            <person name="Tokishita S."/>
            <person name="Aerts A."/>
            <person name="Arnold G.J."/>
            <person name="Basu M.K."/>
            <person name="Bauer D.J."/>
            <person name="Caceres C.E."/>
            <person name="Carmel L."/>
            <person name="Casola C."/>
            <person name="Choi J.H."/>
            <person name="Detter J.C."/>
            <person name="Dong Q."/>
            <person name="Dusheyko S."/>
            <person name="Eads B.D."/>
            <person name="Frohlich T."/>
            <person name="Geiler-Samerotte K.A."/>
            <person name="Gerlach D."/>
            <person name="Hatcher P."/>
            <person name="Jogdeo S."/>
            <person name="Krijgsveld J."/>
            <person name="Kriventseva E.V."/>
            <person name="Kultz D."/>
            <person name="Laforsch C."/>
            <person name="Lindquist E."/>
            <person name="Lopez J."/>
            <person name="Manak J.R."/>
            <person name="Muller J."/>
            <person name="Pangilinan J."/>
            <person name="Patwardhan R.P."/>
            <person name="Pitluck S."/>
            <person name="Pritham E.J."/>
            <person name="Rechtsteiner A."/>
            <person name="Rho M."/>
            <person name="Rogozin I.B."/>
            <person name="Sakarya O."/>
            <person name="Salamov A."/>
            <person name="Schaack S."/>
            <person name="Shapiro H."/>
            <person name="Shiga Y."/>
            <person name="Skalitzky C."/>
            <person name="Smith Z."/>
            <person name="Souvorov A."/>
            <person name="Sung W."/>
            <person name="Tang Z."/>
            <person name="Tsuchiya D."/>
            <person name="Tu H."/>
            <person name="Vos H."/>
            <person name="Wang M."/>
            <person name="Wolf Y.I."/>
            <person name="Yamagata H."/>
            <person name="Yamada T."/>
            <person name="Ye Y."/>
            <person name="Shaw J.R."/>
            <person name="Andrews J."/>
            <person name="Crease T.J."/>
            <person name="Tang H."/>
            <person name="Lucas S.M."/>
            <person name="Robertson H.M."/>
            <person name="Bork P."/>
            <person name="Koonin E.V."/>
            <person name="Zdobnov E.M."/>
            <person name="Grigoriev I.V."/>
            <person name="Lynch M."/>
            <person name="Boore J.L."/>
        </authorList>
    </citation>
    <scope>NUCLEOTIDE SEQUENCE [LARGE SCALE GENOMIC DNA]</scope>
</reference>
<dbReference type="KEGG" id="dpx:DAPPUDRAFT_63187"/>
<dbReference type="AlphaFoldDB" id="E9GM28"/>
<dbReference type="InterPro" id="IPR008936">
    <property type="entry name" value="Rho_GTPase_activation_prot"/>
</dbReference>
<evidence type="ECO:0000259" key="1">
    <source>
        <dbReference type="PROSITE" id="PS50238"/>
    </source>
</evidence>
<gene>
    <name evidence="3" type="ORF">DAPPUDRAFT_52498</name>
    <name evidence="2" type="ORF">DAPPUDRAFT_63187</name>
</gene>
<dbReference type="HOGENOM" id="CLU_015883_7_0_1"/>
<accession>E9GM28</accession>
<dbReference type="EMBL" id="GL732657">
    <property type="protein sequence ID" value="EFX68347.1"/>
    <property type="molecule type" value="Genomic_DNA"/>
</dbReference>
<dbReference type="eggNOG" id="KOG4407">
    <property type="taxonomic scope" value="Eukaryota"/>
</dbReference>
<dbReference type="PROSITE" id="PS50238">
    <property type="entry name" value="RHOGAP"/>
    <property type="match status" value="1"/>
</dbReference>
<dbReference type="Gene3D" id="1.10.555.10">
    <property type="entry name" value="Rho GTPase activation protein"/>
    <property type="match status" value="1"/>
</dbReference>
<dbReference type="Pfam" id="PF00620">
    <property type="entry name" value="RhoGAP"/>
    <property type="match status" value="1"/>
</dbReference>